<name>A0A521ECP5_9BACT</name>
<feature type="domain" description="Flagellar basal-body/hook protein C-terminal" evidence="7">
    <location>
        <begin position="500"/>
        <end position="544"/>
    </location>
</feature>
<evidence type="ECO:0000259" key="7">
    <source>
        <dbReference type="Pfam" id="PF06429"/>
    </source>
</evidence>
<organism evidence="10 11">
    <name type="scientific">Gracilimonas mengyeensis</name>
    <dbReference type="NCBI Taxonomy" id="1302730"/>
    <lineage>
        <taxon>Bacteria</taxon>
        <taxon>Pseudomonadati</taxon>
        <taxon>Balneolota</taxon>
        <taxon>Balneolia</taxon>
        <taxon>Balneolales</taxon>
        <taxon>Balneolaceae</taxon>
        <taxon>Gracilimonas</taxon>
    </lineage>
</organism>
<evidence type="ECO:0000256" key="1">
    <source>
        <dbReference type="ARBA" id="ARBA00004117"/>
    </source>
</evidence>
<evidence type="ECO:0000256" key="3">
    <source>
        <dbReference type="ARBA" id="ARBA00019015"/>
    </source>
</evidence>
<evidence type="ECO:0000259" key="6">
    <source>
        <dbReference type="Pfam" id="PF00460"/>
    </source>
</evidence>
<evidence type="ECO:0000259" key="9">
    <source>
        <dbReference type="Pfam" id="PF22692"/>
    </source>
</evidence>
<dbReference type="Pfam" id="PF22692">
    <property type="entry name" value="LlgE_F_G_D1"/>
    <property type="match status" value="1"/>
</dbReference>
<accession>A0A521ECP5</accession>
<evidence type="ECO:0000259" key="8">
    <source>
        <dbReference type="Pfam" id="PF07559"/>
    </source>
</evidence>
<feature type="domain" description="Flagellar basal body rod protein N-terminal" evidence="6">
    <location>
        <begin position="7"/>
        <end position="37"/>
    </location>
</feature>
<dbReference type="RefSeq" id="WP_142455100.1">
    <property type="nucleotide sequence ID" value="NZ_FXTP01000011.1"/>
</dbReference>
<evidence type="ECO:0000256" key="4">
    <source>
        <dbReference type="ARBA" id="ARBA00023143"/>
    </source>
</evidence>
<dbReference type="Gene3D" id="2.60.98.20">
    <property type="entry name" value="Flagellar hook protein FlgE"/>
    <property type="match status" value="1"/>
</dbReference>
<evidence type="ECO:0000256" key="2">
    <source>
        <dbReference type="ARBA" id="ARBA00009677"/>
    </source>
</evidence>
<dbReference type="InterPro" id="IPR020013">
    <property type="entry name" value="Flagellar_FlgE/F/G"/>
</dbReference>
<dbReference type="GO" id="GO:0071978">
    <property type="term" value="P:bacterial-type flagellum-dependent swarming motility"/>
    <property type="evidence" value="ECO:0007669"/>
    <property type="project" value="TreeGrafter"/>
</dbReference>
<keyword evidence="10" id="KW-0966">Cell projection</keyword>
<dbReference type="GO" id="GO:0005829">
    <property type="term" value="C:cytosol"/>
    <property type="evidence" value="ECO:0007669"/>
    <property type="project" value="TreeGrafter"/>
</dbReference>
<dbReference type="GO" id="GO:0009425">
    <property type="term" value="C:bacterial-type flagellum basal body"/>
    <property type="evidence" value="ECO:0007669"/>
    <property type="project" value="UniProtKB-SubCell"/>
</dbReference>
<dbReference type="Pfam" id="PF06429">
    <property type="entry name" value="Flg_bbr_C"/>
    <property type="match status" value="1"/>
</dbReference>
<feature type="domain" description="Flagellar hook protein FlgE/F/G-like D1" evidence="9">
    <location>
        <begin position="95"/>
        <end position="153"/>
    </location>
</feature>
<dbReference type="PANTHER" id="PTHR30435">
    <property type="entry name" value="FLAGELLAR PROTEIN"/>
    <property type="match status" value="1"/>
</dbReference>
<dbReference type="EMBL" id="FXTP01000011">
    <property type="protein sequence ID" value="SMO81582.1"/>
    <property type="molecule type" value="Genomic_DNA"/>
</dbReference>
<protein>
    <recommendedName>
        <fullName evidence="3 5">Flagellar hook protein FlgE</fullName>
    </recommendedName>
</protein>
<dbReference type="SUPFAM" id="SSF117143">
    <property type="entry name" value="Flagellar hook protein flgE"/>
    <property type="match status" value="1"/>
</dbReference>
<dbReference type="AlphaFoldDB" id="A0A521ECP5"/>
<sequence length="546" mass="56903">MSLLKSLNSGVSGLKAFQTKMDTIGHNIANVETAGFKSSRVSFAEMMSERLGRPGGGGSAPQLSNQVGLGVRVASIDRDFSQGSMNSTGRATDLAIEGEGFFMVSNGGENLMTRAGNFVFNKDGFLVDQGGRSVQGYNADRNGNILGGGAAEDIRVDFENVLPPKKTDMVNVAGNLNASTSKSQILQMQNGFTASGSPAESTTLLNDITGISGVAATDTISFDIDYTDGSGNLQTTNIPNVPIGNDLGELVANIEAAIDGSAAGDAVDLSLLDGVIVANNNSLGDNNFDIKNINYGGTGTFSMPGFQTTQAGQFATQTMSTTVYDDLGKAHSLLVEFTQTNENEWSYEASFLDGESITSAGSNPPSVTFDETGQLTSANTLDFTYEPGGGAATTSFSIQLGDSESGTRLTQYSGSNSAKIVGQDGYTQGQLIDVAVDGSGQVQGVYDNGENQVLAQLALGTVQNQNGLEMMGGGLFRATSAAGEMFINTADNMSNTSINSGSLEGSNVDLAKEFTDMITSQRAYQSSARVISTSDEMLTEAVNLKR</sequence>
<dbReference type="PANTHER" id="PTHR30435:SF1">
    <property type="entry name" value="FLAGELLAR HOOK PROTEIN FLGE"/>
    <property type="match status" value="1"/>
</dbReference>
<dbReference type="InterPro" id="IPR037058">
    <property type="entry name" value="Falgellar_hook_FlgE_sf"/>
</dbReference>
<dbReference type="NCBIfam" id="TIGR03506">
    <property type="entry name" value="FlgEFG_subfam"/>
    <property type="match status" value="2"/>
</dbReference>
<comment type="similarity">
    <text evidence="2 5">Belongs to the flagella basal body rod proteins family.</text>
</comment>
<dbReference type="InterPro" id="IPR010930">
    <property type="entry name" value="Flg_bb/hook_C_dom"/>
</dbReference>
<keyword evidence="10" id="KW-0969">Cilium</keyword>
<evidence type="ECO:0000256" key="5">
    <source>
        <dbReference type="RuleBase" id="RU362116"/>
    </source>
</evidence>
<gene>
    <name evidence="10" type="ORF">SAMN06265219_111106</name>
</gene>
<evidence type="ECO:0000313" key="10">
    <source>
        <dbReference type="EMBL" id="SMO81582.1"/>
    </source>
</evidence>
<reference evidence="10 11" key="1">
    <citation type="submission" date="2017-05" db="EMBL/GenBank/DDBJ databases">
        <authorList>
            <person name="Varghese N."/>
            <person name="Submissions S."/>
        </authorList>
    </citation>
    <scope>NUCLEOTIDE SEQUENCE [LARGE SCALE GENOMIC DNA]</scope>
    <source>
        <strain evidence="10 11">DSM 21985</strain>
    </source>
</reference>
<keyword evidence="11" id="KW-1185">Reference proteome</keyword>
<keyword evidence="4 5" id="KW-0975">Bacterial flagellum</keyword>
<dbReference type="Pfam" id="PF00460">
    <property type="entry name" value="Flg_bb_rod"/>
    <property type="match status" value="1"/>
</dbReference>
<dbReference type="OrthoDB" id="9804559at2"/>
<feature type="domain" description="Flagellar hook protein FlgE D2" evidence="8">
    <location>
        <begin position="305"/>
        <end position="426"/>
    </location>
</feature>
<comment type="function">
    <text evidence="5">A flexible structure which links the flagellar filament to the drive apparatus in the basal body.</text>
</comment>
<dbReference type="InterPro" id="IPR001444">
    <property type="entry name" value="Flag_bb_rod_N"/>
</dbReference>
<dbReference type="InterPro" id="IPR053967">
    <property type="entry name" value="LlgE_F_G-like_D1"/>
</dbReference>
<dbReference type="Proteomes" id="UP000317557">
    <property type="component" value="Unassembled WGS sequence"/>
</dbReference>
<dbReference type="InterPro" id="IPR037925">
    <property type="entry name" value="FlgE/F/G-like"/>
</dbReference>
<proteinExistence type="inferred from homology"/>
<dbReference type="InterPro" id="IPR011491">
    <property type="entry name" value="FlgE_D2"/>
</dbReference>
<keyword evidence="10" id="KW-0282">Flagellum</keyword>
<dbReference type="GO" id="GO:0009424">
    <property type="term" value="C:bacterial-type flagellum hook"/>
    <property type="evidence" value="ECO:0007669"/>
    <property type="project" value="TreeGrafter"/>
</dbReference>
<dbReference type="Pfam" id="PF07559">
    <property type="entry name" value="FlgE_D2"/>
    <property type="match status" value="1"/>
</dbReference>
<comment type="subcellular location">
    <subcellularLocation>
        <location evidence="1 5">Bacterial flagellum basal body</location>
    </subcellularLocation>
</comment>
<evidence type="ECO:0000313" key="11">
    <source>
        <dbReference type="Proteomes" id="UP000317557"/>
    </source>
</evidence>